<dbReference type="InterPro" id="IPR050180">
    <property type="entry name" value="RNR_Ribonuclease"/>
</dbReference>
<evidence type="ECO:0000313" key="3">
    <source>
        <dbReference type="EMBL" id="MCY0388895.1"/>
    </source>
</evidence>
<dbReference type="PANTHER" id="PTHR23355">
    <property type="entry name" value="RIBONUCLEASE"/>
    <property type="match status" value="1"/>
</dbReference>
<dbReference type="PANTHER" id="PTHR23355:SF9">
    <property type="entry name" value="DIS3-LIKE EXONUCLEASE 2"/>
    <property type="match status" value="1"/>
</dbReference>
<dbReference type="SMART" id="SM00955">
    <property type="entry name" value="RNB"/>
    <property type="match status" value="1"/>
</dbReference>
<dbReference type="Pfam" id="PF00773">
    <property type="entry name" value="RNB"/>
    <property type="match status" value="2"/>
</dbReference>
<protein>
    <submittedName>
        <fullName evidence="3">RNB domain-containing ribonuclease</fullName>
    </submittedName>
</protein>
<accession>A0ABT3ZSH5</accession>
<comment type="caution">
    <text evidence="3">The sequence shown here is derived from an EMBL/GenBank/DDBJ whole genome shotgun (WGS) entry which is preliminary data.</text>
</comment>
<reference evidence="3" key="1">
    <citation type="submission" date="2022-11" db="EMBL/GenBank/DDBJ databases">
        <title>Robbsia betulipollinis sp. nov., isolated from pollen of birch (Betula pendula).</title>
        <authorList>
            <person name="Shi H."/>
            <person name="Ambika Manirajan B."/>
            <person name="Ratering S."/>
            <person name="Geissler-Plaum R."/>
            <person name="Schnell S."/>
        </authorList>
    </citation>
    <scope>NUCLEOTIDE SEQUENCE</scope>
    <source>
        <strain evidence="3">Bb-Pol-6</strain>
    </source>
</reference>
<feature type="compositionally biased region" description="Low complexity" evidence="1">
    <location>
        <begin position="693"/>
        <end position="705"/>
    </location>
</feature>
<feature type="compositionally biased region" description="Low complexity" evidence="1">
    <location>
        <begin position="675"/>
        <end position="685"/>
    </location>
</feature>
<keyword evidence="4" id="KW-1185">Reference proteome</keyword>
<dbReference type="InterPro" id="IPR001900">
    <property type="entry name" value="RNase_II/R"/>
</dbReference>
<dbReference type="SUPFAM" id="SSF50249">
    <property type="entry name" value="Nucleic acid-binding proteins"/>
    <property type="match status" value="1"/>
</dbReference>
<feature type="compositionally biased region" description="Pro residues" evidence="1">
    <location>
        <begin position="709"/>
        <end position="718"/>
    </location>
</feature>
<evidence type="ECO:0000256" key="1">
    <source>
        <dbReference type="SAM" id="MobiDB-lite"/>
    </source>
</evidence>
<feature type="domain" description="RNB" evidence="2">
    <location>
        <begin position="235"/>
        <end position="517"/>
    </location>
</feature>
<evidence type="ECO:0000313" key="4">
    <source>
        <dbReference type="Proteomes" id="UP001082899"/>
    </source>
</evidence>
<evidence type="ECO:0000259" key="2">
    <source>
        <dbReference type="SMART" id="SM00955"/>
    </source>
</evidence>
<dbReference type="EMBL" id="JAPMXC010000006">
    <property type="protein sequence ID" value="MCY0388895.1"/>
    <property type="molecule type" value="Genomic_DNA"/>
</dbReference>
<gene>
    <name evidence="3" type="ORF">OVY01_17105</name>
</gene>
<feature type="region of interest" description="Disordered" evidence="1">
    <location>
        <begin position="675"/>
        <end position="718"/>
    </location>
</feature>
<proteinExistence type="predicted"/>
<dbReference type="Proteomes" id="UP001082899">
    <property type="component" value="Unassembled WGS sequence"/>
</dbReference>
<organism evidence="3 4">
    <name type="scientific">Robbsia betulipollinis</name>
    <dbReference type="NCBI Taxonomy" id="2981849"/>
    <lineage>
        <taxon>Bacteria</taxon>
        <taxon>Pseudomonadati</taxon>
        <taxon>Pseudomonadota</taxon>
        <taxon>Betaproteobacteria</taxon>
        <taxon>Burkholderiales</taxon>
        <taxon>Burkholderiaceae</taxon>
        <taxon>Robbsia</taxon>
    </lineage>
</organism>
<dbReference type="InterPro" id="IPR012340">
    <property type="entry name" value="NA-bd_OB-fold"/>
</dbReference>
<dbReference type="RefSeq" id="WP_267848771.1">
    <property type="nucleotide sequence ID" value="NZ_JAPMXC010000006.1"/>
</dbReference>
<sequence length="718" mass="77808">MNVFFEESGNFKAGTVLSRTGDALQVELPGGRRAKVKSRDVLVEFEAPAAAELMLRADAAAQGIDLDFLWEVAGADEFNFATLADEYYGAKPGAVERAALALRIHGAPVFFRRKGRGNYQRAPEEQLKAALAALERKAELARVQAGYVDALVAGTLPEAFHGKVMDLLVRPDKNTIEFKALEAAAAARGMTAAQLVIACGGIESPRAWHQMRFIAEFFPAGTGFPPVSPVSPVDELPDADVEAFSIDDITTTEIDDAISVEHLPENRMRVGIHIAAPSLGIVTGDPIDEIARGRLSTVYMPGDKITMLPSPVVEAFTLQEGGHRPAVSLYLIVDTTTYEVVTSETRVEKVFIKHNLRTNLLDPIVTVESLAANEGDYPHRADIVALWPLAQALHEKRQQTRIANGLRREMQRSADFNFYIDGEHVDIQQRRRGAPLDLIVAELAILANSTWGAFLAEYGVPGIYRAQRAFGPNRTRMQTSPAPHEGLGVAQYAWSTSPLRRYVDLVNQWQLVAIVRHGVAAKMVAPFKPKDADLYAIVQGFDETYAAYAEHQHKMERFWCLRWLKQEARTQAVAQVVKGDMVRFEEIPLQLIVPGLGVHARGTRLLLDIVGIDELNVDLSCRLLQVLDAPVVSAEDAAAEAAETAAETAAEAAETAEAPQMADTAETDTADALVDPRAPALAPAAEDIEIADAEAGSDAPAGAADVTEPVPPHPAAGV</sequence>
<name>A0ABT3ZSH5_9BURK</name>